<reference evidence="1 2" key="1">
    <citation type="submission" date="2012-10" db="EMBL/GenBank/DDBJ databases">
        <authorList>
            <person name="Harkins D.M."/>
            <person name="Durkin A.S."/>
            <person name="Brinkac L.M."/>
            <person name="Haft D.H."/>
            <person name="Selengut J.D."/>
            <person name="Sanka R."/>
            <person name="DePew J."/>
            <person name="Purushe J."/>
            <person name="Chanthongthip A."/>
            <person name="Lattana O."/>
            <person name="Phetsouvanh R."/>
            <person name="Newton P.N."/>
            <person name="Vinetz J.M."/>
            <person name="Sutton G.G."/>
            <person name="Nierman W.C."/>
            <person name="Fouts D.E."/>
        </authorList>
    </citation>
    <scope>NUCLEOTIDE SEQUENCE [LARGE SCALE GENOMIC DNA]</scope>
    <source>
        <strain evidence="1 2">UI 12758</strain>
    </source>
</reference>
<protein>
    <submittedName>
        <fullName evidence="1">Uncharacterized protein</fullName>
    </submittedName>
</protein>
<evidence type="ECO:0000313" key="1">
    <source>
        <dbReference type="EMBL" id="EKR57098.1"/>
    </source>
</evidence>
<dbReference type="Proteomes" id="UP000001340">
    <property type="component" value="Unassembled WGS sequence"/>
</dbReference>
<sequence>MGNNGANRFDQENSIKFITWMYKNNTRNEPSILQKYGSSQKLCLIRNCWFF</sequence>
<comment type="caution">
    <text evidence="1">The sequence shown here is derived from an EMBL/GenBank/DDBJ whole genome shotgun (WGS) entry which is preliminary data.</text>
</comment>
<organism evidence="1 2">
    <name type="scientific">Leptospira interrogans str. UI 12758</name>
    <dbReference type="NCBI Taxonomy" id="1049938"/>
    <lineage>
        <taxon>Bacteria</taxon>
        <taxon>Pseudomonadati</taxon>
        <taxon>Spirochaetota</taxon>
        <taxon>Spirochaetia</taxon>
        <taxon>Leptospirales</taxon>
        <taxon>Leptospiraceae</taxon>
        <taxon>Leptospira</taxon>
    </lineage>
</organism>
<proteinExistence type="predicted"/>
<dbReference type="AlphaFoldDB" id="A0A0E2DB12"/>
<accession>A0A0E2DB12</accession>
<evidence type="ECO:0000313" key="2">
    <source>
        <dbReference type="Proteomes" id="UP000001340"/>
    </source>
</evidence>
<gene>
    <name evidence="1" type="ORF">LEP1GSC105_4076</name>
</gene>
<name>A0A0E2DB12_LEPIR</name>
<dbReference type="EMBL" id="AHNR02000005">
    <property type="protein sequence ID" value="EKR57098.1"/>
    <property type="molecule type" value="Genomic_DNA"/>
</dbReference>